<accession>A0A2H0R4L9</accession>
<dbReference type="EMBL" id="PCXO01000005">
    <property type="protein sequence ID" value="PIR41469.1"/>
    <property type="molecule type" value="Genomic_DNA"/>
</dbReference>
<sequence>MWDKVATFLSFSGIEDKTVWQDVILSSFLIPLVIFLGVKLSKWCNSIRPSRLIFKDYLSKNSFIYIFHSQMSGADDDWNFNKNQKYIARYPDPTPTDYAHLGIQKKLNIDPVSSGADSECVADIFNILGLIQKTKNIIIGDLINDWSIWSKPIFSVGFNPKTNKLIEKCDPIFFELSGTSLKVKNTNISYGSNLPDDAGVIQKTIDKDSGNPVFILAGIGTLGTSEAGFILKNNFIKLGKLFGNDPFCVFLTVKTNEGKNSALIRKIVPSPKWYRIFMFPILYFNFKNKDFFKY</sequence>
<evidence type="ECO:0000313" key="1">
    <source>
        <dbReference type="EMBL" id="PIR41469.1"/>
    </source>
</evidence>
<name>A0A2H0R4L9_9BACT</name>
<evidence type="ECO:0000313" key="2">
    <source>
        <dbReference type="Proteomes" id="UP000230232"/>
    </source>
</evidence>
<organism evidence="1 2">
    <name type="scientific">Candidatus Yanofskybacteria bacterium CG10_big_fil_rev_8_21_14_0_10_46_23</name>
    <dbReference type="NCBI Taxonomy" id="1975098"/>
    <lineage>
        <taxon>Bacteria</taxon>
        <taxon>Candidatus Yanofskyibacteriota</taxon>
    </lineage>
</organism>
<proteinExistence type="predicted"/>
<dbReference type="AlphaFoldDB" id="A0A2H0R4L9"/>
<comment type="caution">
    <text evidence="1">The sequence shown here is derived from an EMBL/GenBank/DDBJ whole genome shotgun (WGS) entry which is preliminary data.</text>
</comment>
<gene>
    <name evidence="1" type="ORF">COV31_01175</name>
</gene>
<dbReference type="Proteomes" id="UP000230232">
    <property type="component" value="Unassembled WGS sequence"/>
</dbReference>
<reference evidence="1 2" key="1">
    <citation type="submission" date="2017-09" db="EMBL/GenBank/DDBJ databases">
        <title>Depth-based differentiation of microbial function through sediment-hosted aquifers and enrichment of novel symbionts in the deep terrestrial subsurface.</title>
        <authorList>
            <person name="Probst A.J."/>
            <person name="Ladd B."/>
            <person name="Jarett J.K."/>
            <person name="Geller-Mcgrath D.E."/>
            <person name="Sieber C.M."/>
            <person name="Emerson J.B."/>
            <person name="Anantharaman K."/>
            <person name="Thomas B.C."/>
            <person name="Malmstrom R."/>
            <person name="Stieglmeier M."/>
            <person name="Klingl A."/>
            <person name="Woyke T."/>
            <person name="Ryan C.M."/>
            <person name="Banfield J.F."/>
        </authorList>
    </citation>
    <scope>NUCLEOTIDE SEQUENCE [LARGE SCALE GENOMIC DNA]</scope>
    <source>
        <strain evidence="1">CG10_big_fil_rev_8_21_14_0_10_46_23</strain>
    </source>
</reference>
<protein>
    <submittedName>
        <fullName evidence="1">Uncharacterized protein</fullName>
    </submittedName>
</protein>